<dbReference type="eggNOG" id="COG0583">
    <property type="taxonomic scope" value="Bacteria"/>
</dbReference>
<organism evidence="6 7">
    <name type="scientific">Aeromicrobium marinum DSM 15272</name>
    <dbReference type="NCBI Taxonomy" id="585531"/>
    <lineage>
        <taxon>Bacteria</taxon>
        <taxon>Bacillati</taxon>
        <taxon>Actinomycetota</taxon>
        <taxon>Actinomycetes</taxon>
        <taxon>Propionibacteriales</taxon>
        <taxon>Nocardioidaceae</taxon>
        <taxon>Aeromicrobium</taxon>
    </lineage>
</organism>
<dbReference type="InterPro" id="IPR050389">
    <property type="entry name" value="LysR-type_TF"/>
</dbReference>
<dbReference type="PANTHER" id="PTHR30118">
    <property type="entry name" value="HTH-TYPE TRANSCRIPTIONAL REGULATOR LEUO-RELATED"/>
    <property type="match status" value="1"/>
</dbReference>
<dbReference type="Pfam" id="PF00126">
    <property type="entry name" value="HTH_1"/>
    <property type="match status" value="1"/>
</dbReference>
<dbReference type="SUPFAM" id="SSF46785">
    <property type="entry name" value="Winged helix' DNA-binding domain"/>
    <property type="match status" value="1"/>
</dbReference>
<dbReference type="GO" id="GO:0003677">
    <property type="term" value="F:DNA binding"/>
    <property type="evidence" value="ECO:0007669"/>
    <property type="project" value="UniProtKB-KW"/>
</dbReference>
<dbReference type="GO" id="GO:0003700">
    <property type="term" value="F:DNA-binding transcription factor activity"/>
    <property type="evidence" value="ECO:0007669"/>
    <property type="project" value="InterPro"/>
</dbReference>
<reference evidence="6" key="1">
    <citation type="submission" date="2010-08" db="EMBL/GenBank/DDBJ databases">
        <authorList>
            <person name="Muzny D."/>
            <person name="Qin X."/>
            <person name="Buhay C."/>
            <person name="Dugan-Rocha S."/>
            <person name="Ding Y."/>
            <person name="Chen G."/>
            <person name="Hawes A."/>
            <person name="Holder M."/>
            <person name="Jhangiani S."/>
            <person name="Johnson A."/>
            <person name="Khan Z."/>
            <person name="Li Z."/>
            <person name="Liu W."/>
            <person name="Liu X."/>
            <person name="Perez L."/>
            <person name="Shen H."/>
            <person name="Wang Q."/>
            <person name="Watt J."/>
            <person name="Xi L."/>
            <person name="Xin Y."/>
            <person name="Zhou J."/>
            <person name="Deng J."/>
            <person name="Jiang H."/>
            <person name="Liu Y."/>
            <person name="Qu J."/>
            <person name="Song X.-Z."/>
            <person name="Zhang L."/>
            <person name="Villasana D."/>
            <person name="Johnson A."/>
            <person name="Liu J."/>
            <person name="Liyanage D."/>
            <person name="Lorensuhewa L."/>
            <person name="Robinson T."/>
            <person name="Song A."/>
            <person name="Song B.-B."/>
            <person name="Dinh H."/>
            <person name="Thornton R."/>
            <person name="Coyle M."/>
            <person name="Francisco L."/>
            <person name="Jackson L."/>
            <person name="Javaid M."/>
            <person name="Korchina V."/>
            <person name="Kovar C."/>
            <person name="Mata R."/>
            <person name="Mathew T."/>
            <person name="Ngo R."/>
            <person name="Nguyen L."/>
            <person name="Nguyen N."/>
            <person name="Okwuonu G."/>
            <person name="Ongeri F."/>
            <person name="Pham C."/>
            <person name="Simmons D."/>
            <person name="Wilczek-Boney K."/>
            <person name="Hale W."/>
            <person name="Jakkamsetti A."/>
            <person name="Pham P."/>
            <person name="Ruth R."/>
            <person name="San Lucas F."/>
            <person name="Warren J."/>
            <person name="Zhang J."/>
            <person name="Zhao Z."/>
            <person name="Zhou C."/>
            <person name="Zhu D."/>
            <person name="Lee S."/>
            <person name="Bess C."/>
            <person name="Blankenburg K."/>
            <person name="Forbes L."/>
            <person name="Fu Q."/>
            <person name="Gubbala S."/>
            <person name="Hirani K."/>
            <person name="Jayaseelan J.C."/>
            <person name="Lara F."/>
            <person name="Munidasa M."/>
            <person name="Palculict T."/>
            <person name="Patil S."/>
            <person name="Pu L.-L."/>
            <person name="Saada N."/>
            <person name="Tang L."/>
            <person name="Weissenberger G."/>
            <person name="Zhu Y."/>
            <person name="Hemphill L."/>
            <person name="Shang Y."/>
            <person name="Youmans B."/>
            <person name="Ayvaz T."/>
            <person name="Ross M."/>
            <person name="Santibanez J."/>
            <person name="Aqrawi P."/>
            <person name="Gross S."/>
            <person name="Joshi V."/>
            <person name="Fowler G."/>
            <person name="Nazareth L."/>
            <person name="Reid J."/>
            <person name="Worley K."/>
            <person name="Petrosino J."/>
            <person name="Highlander S."/>
            <person name="Gibbs R."/>
        </authorList>
    </citation>
    <scope>NUCLEOTIDE SEQUENCE [LARGE SCALE GENOMIC DNA]</scope>
    <source>
        <strain evidence="6">DSM 15272</strain>
    </source>
</reference>
<proteinExistence type="inferred from homology"/>
<keyword evidence="3" id="KW-0238">DNA-binding</keyword>
<dbReference type="InterPro" id="IPR000847">
    <property type="entry name" value="LysR_HTH_N"/>
</dbReference>
<sequence length="317" mass="35800">MEVGDQVNRDELYRLDLNLLLAFDALMAESSVTRAAERMSIGQPAMSASLARLRKFFDDPLLVRQGRSLAPTNRALELVAPIREALDGLESTIRAGREFDPTTSSRTFTVMASDYVLLMFLGPLLSDLRREAPHVRFEIFPVTRDAAPSVVRSQLDLLIYPDELVEDEPLVRSRMLFTDRLVCAVARDHPDVGDVMTEHQFRTLPSVSFSSSSTATISDMRLQQVGYERPLAIEAQSFVVQPLLLPGTTMMALLPERLARYFESRISLRLMEPPVELSPLREAAFWSARADADPAHRWLRRRMVEAAARMESIHQSE</sequence>
<evidence type="ECO:0000259" key="5">
    <source>
        <dbReference type="PROSITE" id="PS50931"/>
    </source>
</evidence>
<dbReference type="Pfam" id="PF03466">
    <property type="entry name" value="LysR_substrate"/>
    <property type="match status" value="1"/>
</dbReference>
<gene>
    <name evidence="6" type="primary">nodD</name>
    <name evidence="6" type="ORF">HMPREF0063_10243</name>
</gene>
<evidence type="ECO:0000256" key="3">
    <source>
        <dbReference type="ARBA" id="ARBA00023125"/>
    </source>
</evidence>
<comment type="similarity">
    <text evidence="1">Belongs to the LysR transcriptional regulatory family.</text>
</comment>
<keyword evidence="2" id="KW-0805">Transcription regulation</keyword>
<dbReference type="InterPro" id="IPR036388">
    <property type="entry name" value="WH-like_DNA-bd_sf"/>
</dbReference>
<comment type="caution">
    <text evidence="6">The sequence shown here is derived from an EMBL/GenBank/DDBJ whole genome shotgun (WGS) entry which is preliminary data.</text>
</comment>
<dbReference type="EMBL" id="ACLF03000002">
    <property type="protein sequence ID" value="EFQ84391.1"/>
    <property type="molecule type" value="Genomic_DNA"/>
</dbReference>
<keyword evidence="7" id="KW-1185">Reference proteome</keyword>
<dbReference type="PANTHER" id="PTHR30118:SF15">
    <property type="entry name" value="TRANSCRIPTIONAL REGULATORY PROTEIN"/>
    <property type="match status" value="1"/>
</dbReference>
<dbReference type="HOGENOM" id="CLU_039613_39_0_11"/>
<dbReference type="PRINTS" id="PR00039">
    <property type="entry name" value="HTHLYSR"/>
</dbReference>
<dbReference type="OrthoDB" id="8717159at2"/>
<evidence type="ECO:0000313" key="6">
    <source>
        <dbReference type="EMBL" id="EFQ84391.1"/>
    </source>
</evidence>
<keyword evidence="4" id="KW-0804">Transcription</keyword>
<dbReference type="InterPro" id="IPR037402">
    <property type="entry name" value="YidZ_PBP2"/>
</dbReference>
<evidence type="ECO:0000256" key="4">
    <source>
        <dbReference type="ARBA" id="ARBA00023163"/>
    </source>
</evidence>
<dbReference type="AlphaFoldDB" id="E2S886"/>
<accession>E2S886</accession>
<dbReference type="Gene3D" id="1.10.10.10">
    <property type="entry name" value="Winged helix-like DNA-binding domain superfamily/Winged helix DNA-binding domain"/>
    <property type="match status" value="1"/>
</dbReference>
<dbReference type="CDD" id="cd08417">
    <property type="entry name" value="PBP2_Nitroaromatics_like"/>
    <property type="match status" value="1"/>
</dbReference>
<dbReference type="InterPro" id="IPR005119">
    <property type="entry name" value="LysR_subst-bd"/>
</dbReference>
<feature type="domain" description="HTH lysR-type" evidence="5">
    <location>
        <begin position="15"/>
        <end position="72"/>
    </location>
</feature>
<dbReference type="InterPro" id="IPR036390">
    <property type="entry name" value="WH_DNA-bd_sf"/>
</dbReference>
<evidence type="ECO:0000256" key="1">
    <source>
        <dbReference type="ARBA" id="ARBA00009437"/>
    </source>
</evidence>
<dbReference type="Gene3D" id="3.40.190.10">
    <property type="entry name" value="Periplasmic binding protein-like II"/>
    <property type="match status" value="2"/>
</dbReference>
<dbReference type="STRING" id="585531.HMPREF0063_10243"/>
<name>E2S886_9ACTN</name>
<evidence type="ECO:0000256" key="2">
    <source>
        <dbReference type="ARBA" id="ARBA00023015"/>
    </source>
</evidence>
<dbReference type="PROSITE" id="PS50931">
    <property type="entry name" value="HTH_LYSR"/>
    <property type="match status" value="1"/>
</dbReference>
<dbReference type="SUPFAM" id="SSF53850">
    <property type="entry name" value="Periplasmic binding protein-like II"/>
    <property type="match status" value="1"/>
</dbReference>
<dbReference type="Proteomes" id="UP000003111">
    <property type="component" value="Unassembled WGS sequence"/>
</dbReference>
<evidence type="ECO:0000313" key="7">
    <source>
        <dbReference type="Proteomes" id="UP000003111"/>
    </source>
</evidence>
<protein>
    <submittedName>
        <fullName evidence="6">Nodulation protein D 1</fullName>
    </submittedName>
</protein>